<sequence>MEDILIECSPGISGDMLLGAFYDLGVPKTVIEQPLIDLGLKDLYHLEFRESKSCSIRGIKAKVENVDSLQIKRNWSSIKEVILNGHLEDKLKQIIYEVFESLAIAEGKVHGIKSEDVHFHEIGAIDSLVDIIGVCAALNYLNPEKVYCNDPMLGKGFVQTEHGKLSVPPPAVIELIRQKNIKVLSSFDQIEGELSTPTGIALLANLVDHLQPPSKYSINSYGVGIGSLNFSFPNLVRVYKITSYEDSRINEQFNPKCEEISVQEAWIDDQTPEDISNFVEKLKIEGAYDVSYQAISMKKNRIGFSIQAILPIEKKEFFRRLWFDYSNTIGVRERTQSRWTLLRRRGECSTTFGNVKVKQSLKPDGSITMKPENDEVLRLSLERKKSTDEIRKIIDESSKNFKAFENWK</sequence>
<dbReference type="PANTHER" id="PTHR36566:SF1">
    <property type="entry name" value="PYRIDINIUM-3,5-BISTHIOCARBOXYLIC ACID MONONUCLEOTIDE NICKEL INSERTION PROTEIN"/>
    <property type="match status" value="1"/>
</dbReference>
<dbReference type="OrthoDB" id="9765625at2"/>
<dbReference type="eggNOG" id="COG1641">
    <property type="taxonomic scope" value="Bacteria"/>
</dbReference>
<gene>
    <name evidence="2" type="ORF">EU91_1908</name>
</gene>
<protein>
    <recommendedName>
        <fullName evidence="4">Nickel insertion protein</fullName>
    </recommendedName>
</protein>
<comment type="caution">
    <text evidence="2">The sequence shown here is derived from an EMBL/GenBank/DDBJ whole genome shotgun (WGS) entry which is preliminary data.</text>
</comment>
<dbReference type="NCBIfam" id="TIGR00299">
    <property type="entry name" value="nickel pincer cofactor biosynthesis protein LarC"/>
    <property type="match status" value="1"/>
</dbReference>
<proteinExistence type="predicted"/>
<dbReference type="InterPro" id="IPR002822">
    <property type="entry name" value="Ni_insertion"/>
</dbReference>
<evidence type="ECO:0008006" key="4">
    <source>
        <dbReference type="Google" id="ProtNLM"/>
    </source>
</evidence>
<dbReference type="Gene3D" id="3.30.70.1380">
    <property type="entry name" value="Transcriptional regulatory protein pf0864 domain like"/>
    <property type="match status" value="1"/>
</dbReference>
<reference evidence="3" key="1">
    <citation type="journal article" date="2014" name="Sci. Data">
        <title>Genomes of diverse isolates of the marine cyanobacterium Prochlorococcus.</title>
        <authorList>
            <person name="Biller S."/>
            <person name="Berube P."/>
            <person name="Thompson J."/>
            <person name="Kelly L."/>
            <person name="Roggensack S."/>
            <person name="Awad L."/>
            <person name="Roache-Johnson K."/>
            <person name="Ding H."/>
            <person name="Giovannoni S.J."/>
            <person name="Moore L.R."/>
            <person name="Chisholm S.W."/>
        </authorList>
    </citation>
    <scope>NUCLEOTIDE SEQUENCE [LARGE SCALE GENOMIC DNA]</scope>
    <source>
        <strain evidence="3">GP2</strain>
    </source>
</reference>
<name>A0A0A1Z6S1_PROMR</name>
<dbReference type="Proteomes" id="UP000030598">
    <property type="component" value="Unassembled WGS sequence"/>
</dbReference>
<dbReference type="Pfam" id="PF01969">
    <property type="entry name" value="Ni_insertion"/>
    <property type="match status" value="1"/>
</dbReference>
<dbReference type="AlphaFoldDB" id="A0A0A1Z6S1"/>
<keyword evidence="1" id="KW-0533">Nickel</keyword>
<dbReference type="EMBL" id="JNAH01000010">
    <property type="protein sequence ID" value="KGF85292.1"/>
    <property type="molecule type" value="Genomic_DNA"/>
</dbReference>
<dbReference type="RefSeq" id="WP_032525275.1">
    <property type="nucleotide sequence ID" value="NZ_CP138934.1"/>
</dbReference>
<accession>A0A0A1Z6S1</accession>
<dbReference type="PANTHER" id="PTHR36566">
    <property type="entry name" value="NICKEL INSERTION PROTEIN-RELATED"/>
    <property type="match status" value="1"/>
</dbReference>
<dbReference type="STRING" id="59925.EU91_1908"/>
<evidence type="ECO:0000313" key="3">
    <source>
        <dbReference type="Proteomes" id="UP000030598"/>
    </source>
</evidence>
<evidence type="ECO:0000256" key="1">
    <source>
        <dbReference type="ARBA" id="ARBA00022596"/>
    </source>
</evidence>
<organism evidence="2 3">
    <name type="scientific">Prochlorococcus marinus str. GP2</name>
    <dbReference type="NCBI Taxonomy" id="59925"/>
    <lineage>
        <taxon>Bacteria</taxon>
        <taxon>Bacillati</taxon>
        <taxon>Cyanobacteriota</taxon>
        <taxon>Cyanophyceae</taxon>
        <taxon>Synechococcales</taxon>
        <taxon>Prochlorococcaceae</taxon>
        <taxon>Prochlorococcus</taxon>
    </lineage>
</organism>
<evidence type="ECO:0000313" key="2">
    <source>
        <dbReference type="EMBL" id="KGF85292.1"/>
    </source>
</evidence>